<dbReference type="InterPro" id="IPR036779">
    <property type="entry name" value="LysM_dom_sf"/>
</dbReference>
<dbReference type="AlphaFoldDB" id="A0A160T2K8"/>
<dbReference type="PROSITE" id="PS51782">
    <property type="entry name" value="LYSM"/>
    <property type="match status" value="1"/>
</dbReference>
<protein>
    <recommendedName>
        <fullName evidence="6">LysM domain-containing protein</fullName>
    </recommendedName>
</protein>
<dbReference type="InterPro" id="IPR018392">
    <property type="entry name" value="LysM"/>
</dbReference>
<sequence>MVKLPIPYRSQWDNNDADDYLADCGPTCLAMILNFRGVAMTPNGVYDKIPEPHKHERGVTDFNQLIIGGRGLGVKLNHCTYHDHGQETAFRGLRANLDAGTPAIALVKYRPWREALGSTYEKGHFVVVTGYDDDHIFMHDPIFGVEPAGKGAHVAMPIALFAAGWGDTFDPDPDKSYGSNFSVAYNGDIVELDRPIPPEPHPTPPPPPPPPIVTPTPPPPVVTPPPPPPTGQTNIMDDVNRRIRALAAYRWAAAPDFNDPAGVQLWLDNLGDFGLEYDTYIVKSGDTLSGLAARHYGKQSRWPAIKAYNQLQREGLWLGETILIPRLGTSGAHQNPALPSDTVDFSKDLEFLLVNPEQLPLDYNEIVGDSSIGIGYVDLPDM</sequence>
<reference evidence="4" key="1">
    <citation type="submission" date="2016-01" db="EMBL/GenBank/DDBJ databases">
        <authorList>
            <person name="Mcilroy J.S."/>
            <person name="Karst M S."/>
            <person name="Albertsen M."/>
        </authorList>
    </citation>
    <scope>NUCLEOTIDE SEQUENCE</scope>
    <source>
        <strain evidence="4">Cfx-K</strain>
    </source>
</reference>
<accession>A0A160T2K8</accession>
<evidence type="ECO:0000259" key="2">
    <source>
        <dbReference type="PROSITE" id="PS50990"/>
    </source>
</evidence>
<dbReference type="CDD" id="cd00118">
    <property type="entry name" value="LysM"/>
    <property type="match status" value="1"/>
</dbReference>
<dbReference type="Pfam" id="PF13529">
    <property type="entry name" value="Peptidase_C39_2"/>
    <property type="match status" value="1"/>
</dbReference>
<proteinExistence type="predicted"/>
<feature type="domain" description="LysM" evidence="3">
    <location>
        <begin position="278"/>
        <end position="324"/>
    </location>
</feature>
<name>A0A160T2K8_9CHLR</name>
<feature type="domain" description="Peptidase C39" evidence="2">
    <location>
        <begin position="16"/>
        <end position="172"/>
    </location>
</feature>
<dbReference type="InterPro" id="IPR039564">
    <property type="entry name" value="Peptidase_C39-like"/>
</dbReference>
<dbReference type="SMART" id="SM00257">
    <property type="entry name" value="LysM"/>
    <property type="match status" value="1"/>
</dbReference>
<evidence type="ECO:0000256" key="1">
    <source>
        <dbReference type="SAM" id="MobiDB-lite"/>
    </source>
</evidence>
<dbReference type="PROSITE" id="PS50990">
    <property type="entry name" value="PEPTIDASE_C39"/>
    <property type="match status" value="1"/>
</dbReference>
<dbReference type="GO" id="GO:0016020">
    <property type="term" value="C:membrane"/>
    <property type="evidence" value="ECO:0007669"/>
    <property type="project" value="InterPro"/>
</dbReference>
<dbReference type="RefSeq" id="WP_095042369.1">
    <property type="nucleotide sequence ID" value="NZ_LN890655.1"/>
</dbReference>
<dbReference type="Gene3D" id="3.90.70.10">
    <property type="entry name" value="Cysteine proteinases"/>
    <property type="match status" value="1"/>
</dbReference>
<dbReference type="KEGG" id="pbf:CFX0092_A0917"/>
<dbReference type="GO" id="GO:0008233">
    <property type="term" value="F:peptidase activity"/>
    <property type="evidence" value="ECO:0007669"/>
    <property type="project" value="InterPro"/>
</dbReference>
<organism evidence="4 5">
    <name type="scientific">Candidatus Promineifilum breve</name>
    <dbReference type="NCBI Taxonomy" id="1806508"/>
    <lineage>
        <taxon>Bacteria</taxon>
        <taxon>Bacillati</taxon>
        <taxon>Chloroflexota</taxon>
        <taxon>Ardenticatenia</taxon>
        <taxon>Candidatus Promineifilales</taxon>
        <taxon>Candidatus Promineifilaceae</taxon>
        <taxon>Candidatus Promineifilum</taxon>
    </lineage>
</organism>
<keyword evidence="5" id="KW-1185">Reference proteome</keyword>
<feature type="compositionally biased region" description="Pro residues" evidence="1">
    <location>
        <begin position="197"/>
        <end position="230"/>
    </location>
</feature>
<gene>
    <name evidence="4" type="ORF">CFX0092_A0917</name>
</gene>
<dbReference type="SUPFAM" id="SSF54106">
    <property type="entry name" value="LysM domain"/>
    <property type="match status" value="1"/>
</dbReference>
<dbReference type="EMBL" id="LN890655">
    <property type="protein sequence ID" value="CUS02795.2"/>
    <property type="molecule type" value="Genomic_DNA"/>
</dbReference>
<dbReference type="Gene3D" id="3.10.350.10">
    <property type="entry name" value="LysM domain"/>
    <property type="match status" value="1"/>
</dbReference>
<dbReference type="Proteomes" id="UP000215027">
    <property type="component" value="Chromosome I"/>
</dbReference>
<dbReference type="GO" id="GO:0005524">
    <property type="term" value="F:ATP binding"/>
    <property type="evidence" value="ECO:0007669"/>
    <property type="project" value="InterPro"/>
</dbReference>
<feature type="region of interest" description="Disordered" evidence="1">
    <location>
        <begin position="192"/>
        <end position="235"/>
    </location>
</feature>
<evidence type="ECO:0000313" key="5">
    <source>
        <dbReference type="Proteomes" id="UP000215027"/>
    </source>
</evidence>
<evidence type="ECO:0000259" key="3">
    <source>
        <dbReference type="PROSITE" id="PS51782"/>
    </source>
</evidence>
<dbReference type="GO" id="GO:0006508">
    <property type="term" value="P:proteolysis"/>
    <property type="evidence" value="ECO:0007669"/>
    <property type="project" value="InterPro"/>
</dbReference>
<dbReference type="InterPro" id="IPR005074">
    <property type="entry name" value="Peptidase_C39"/>
</dbReference>
<evidence type="ECO:0000313" key="4">
    <source>
        <dbReference type="EMBL" id="CUS02795.2"/>
    </source>
</evidence>
<dbReference type="Pfam" id="PF01476">
    <property type="entry name" value="LysM"/>
    <property type="match status" value="1"/>
</dbReference>
<evidence type="ECO:0008006" key="6">
    <source>
        <dbReference type="Google" id="ProtNLM"/>
    </source>
</evidence>